<dbReference type="OrthoDB" id="9794124at2"/>
<dbReference type="InterPro" id="IPR029044">
    <property type="entry name" value="Nucleotide-diphossugar_trans"/>
</dbReference>
<keyword evidence="1" id="KW-1133">Transmembrane helix</keyword>
<gene>
    <name evidence="3" type="ORF">BLA27_23290</name>
</gene>
<keyword evidence="1" id="KW-0812">Transmembrane</keyword>
<organism evidence="3 4">
    <name type="scientific">Brucella cytisi</name>
    <dbReference type="NCBI Taxonomy" id="407152"/>
    <lineage>
        <taxon>Bacteria</taxon>
        <taxon>Pseudomonadati</taxon>
        <taxon>Pseudomonadota</taxon>
        <taxon>Alphaproteobacteria</taxon>
        <taxon>Hyphomicrobiales</taxon>
        <taxon>Brucellaceae</taxon>
        <taxon>Brucella/Ochrobactrum group</taxon>
        <taxon>Brucella</taxon>
    </lineage>
</organism>
<dbReference type="RefSeq" id="WP_071633762.1">
    <property type="nucleotide sequence ID" value="NZ_MOEC01000034.1"/>
</dbReference>
<feature type="transmembrane region" description="Helical" evidence="1">
    <location>
        <begin position="257"/>
        <end position="275"/>
    </location>
</feature>
<dbReference type="Proteomes" id="UP000182985">
    <property type="component" value="Unassembled WGS sequence"/>
</dbReference>
<name>A0A1J6HSB1_9HYPH</name>
<dbReference type="AlphaFoldDB" id="A0A1J6HSB1"/>
<keyword evidence="1" id="KW-0472">Membrane</keyword>
<evidence type="ECO:0000313" key="3">
    <source>
        <dbReference type="EMBL" id="OIS91119.1"/>
    </source>
</evidence>
<dbReference type="PANTHER" id="PTHR43685:SF11">
    <property type="entry name" value="GLYCOSYLTRANSFERASE TAGX-RELATED"/>
    <property type="match status" value="1"/>
</dbReference>
<protein>
    <recommendedName>
        <fullName evidence="2">Glycosyltransferase 2-like domain-containing protein</fullName>
    </recommendedName>
</protein>
<dbReference type="InterPro" id="IPR050834">
    <property type="entry name" value="Glycosyltransf_2"/>
</dbReference>
<comment type="caution">
    <text evidence="3">The sequence shown here is derived from an EMBL/GenBank/DDBJ whole genome shotgun (WGS) entry which is preliminary data.</text>
</comment>
<evidence type="ECO:0000313" key="4">
    <source>
        <dbReference type="Proteomes" id="UP000182985"/>
    </source>
</evidence>
<dbReference type="Pfam" id="PF00535">
    <property type="entry name" value="Glycos_transf_2"/>
    <property type="match status" value="1"/>
</dbReference>
<dbReference type="CDD" id="cd00761">
    <property type="entry name" value="Glyco_tranf_GTA_type"/>
    <property type="match status" value="1"/>
</dbReference>
<proteinExistence type="predicted"/>
<evidence type="ECO:0000259" key="2">
    <source>
        <dbReference type="Pfam" id="PF00535"/>
    </source>
</evidence>
<dbReference type="SUPFAM" id="SSF53448">
    <property type="entry name" value="Nucleotide-diphospho-sugar transferases"/>
    <property type="match status" value="1"/>
</dbReference>
<accession>A0A1J6HSB1</accession>
<reference evidence="3 4" key="1">
    <citation type="submission" date="2016-10" db="EMBL/GenBank/DDBJ databases">
        <title>The Draft Genome Sequence of the Potato Rhizosphere Bacteria Ochrobactrum sp. IPA7.2.</title>
        <authorList>
            <person name="Gogoleva N.E."/>
            <person name="Khlopko Y.A."/>
            <person name="Burygin G.L."/>
            <person name="Plotnikov A.O."/>
        </authorList>
    </citation>
    <scope>NUCLEOTIDE SEQUENCE [LARGE SCALE GENOMIC DNA]</scope>
    <source>
        <strain evidence="3 4">IPA7.2</strain>
    </source>
</reference>
<feature type="domain" description="Glycosyltransferase 2-like" evidence="2">
    <location>
        <begin position="9"/>
        <end position="166"/>
    </location>
</feature>
<evidence type="ECO:0000256" key="1">
    <source>
        <dbReference type="SAM" id="Phobius"/>
    </source>
</evidence>
<dbReference type="EMBL" id="MOEC01000034">
    <property type="protein sequence ID" value="OIS91119.1"/>
    <property type="molecule type" value="Genomic_DNA"/>
</dbReference>
<sequence length="288" mass="32734">MKVRRPAVSVVIPHYNQHQYLERSVASVACQLDAMDEILIVDDNSSEAPIIKADAWIPTVRVLILPRNCGPGMARNIGVEQARHDYIAFLDADDIALSGRITAQLRALNANTDWAGCVGDFVYQRDEKKNSLATHQEQGFFEIRRKLLAGRIFAAGSTLMMKRQAFLNVGGYNPDLRVYEDWDLLIRMVFYSAVGHCGESIANISPSTRRSSKDDRLRVLRQFNERYAGLVEAKDYRRFMQALAYERASAYFHARQIWSGFLAAMAGFWYAPLIFSRRFAARIFKGLP</sequence>
<dbReference type="InterPro" id="IPR001173">
    <property type="entry name" value="Glyco_trans_2-like"/>
</dbReference>
<dbReference type="Gene3D" id="3.90.550.10">
    <property type="entry name" value="Spore Coat Polysaccharide Biosynthesis Protein SpsA, Chain A"/>
    <property type="match status" value="1"/>
</dbReference>
<keyword evidence="4" id="KW-1185">Reference proteome</keyword>
<dbReference type="PANTHER" id="PTHR43685">
    <property type="entry name" value="GLYCOSYLTRANSFERASE"/>
    <property type="match status" value="1"/>
</dbReference>